<keyword evidence="1" id="KW-0285">Flavoprotein</keyword>
<dbReference type="RefSeq" id="WP_062411421.1">
    <property type="nucleotide sequence ID" value="NZ_JAJCIO010000003.1"/>
</dbReference>
<evidence type="ECO:0000256" key="2">
    <source>
        <dbReference type="ARBA" id="ARBA00023002"/>
    </source>
</evidence>
<reference evidence="4 5" key="1">
    <citation type="submission" date="2022-06" db="EMBL/GenBank/DDBJ databases">
        <title>Isolation of gut microbiota from human fecal samples.</title>
        <authorList>
            <person name="Pamer E.G."/>
            <person name="Barat B."/>
            <person name="Waligurski E."/>
            <person name="Medina S."/>
            <person name="Paddock L."/>
            <person name="Mostad J."/>
        </authorList>
    </citation>
    <scope>NUCLEOTIDE SEQUENCE [LARGE SCALE GENOMIC DNA]</scope>
    <source>
        <strain evidence="4 5">DFI.1.1</strain>
    </source>
</reference>
<feature type="domain" description="FAD-binding PCMH-type" evidence="3">
    <location>
        <begin position="1"/>
        <end position="162"/>
    </location>
</feature>
<dbReference type="PANTHER" id="PTHR42659">
    <property type="entry name" value="XANTHINE DEHYDROGENASE SUBUNIT C-RELATED"/>
    <property type="match status" value="1"/>
</dbReference>
<organism evidence="4 5">
    <name type="scientific">Megasphaera massiliensis</name>
    <dbReference type="NCBI Taxonomy" id="1232428"/>
    <lineage>
        <taxon>Bacteria</taxon>
        <taxon>Bacillati</taxon>
        <taxon>Bacillota</taxon>
        <taxon>Negativicutes</taxon>
        <taxon>Veillonellales</taxon>
        <taxon>Veillonellaceae</taxon>
        <taxon>Megasphaera</taxon>
    </lineage>
</organism>
<dbReference type="InterPro" id="IPR051312">
    <property type="entry name" value="Diverse_Substr_Oxidored"/>
</dbReference>
<dbReference type="Gene3D" id="3.30.465.10">
    <property type="match status" value="1"/>
</dbReference>
<dbReference type="Proteomes" id="UP001206692">
    <property type="component" value="Unassembled WGS sequence"/>
</dbReference>
<keyword evidence="2" id="KW-0560">Oxidoreductase</keyword>
<dbReference type="SUPFAM" id="SSF55447">
    <property type="entry name" value="CO dehydrogenase flavoprotein C-terminal domain-like"/>
    <property type="match status" value="1"/>
</dbReference>
<evidence type="ECO:0000256" key="1">
    <source>
        <dbReference type="ARBA" id="ARBA00022630"/>
    </source>
</evidence>
<sequence>MNIVQYTKAATLEEAWELNQVRGAVVLGGCCWLRLSPQRRIAQAIDLSGLGLDTIEEGDDAFIIGAMVTLGAFGRHEGLVTYTQGAVKEATRHIVGTQFRNLATIGGSVSGRFGFSDIWTLLLALDADVELYKGGRISLFDFGKKGPGKDIVSHIIVPKKRGNTAYASLRLNETDFPIIAVAVHADGKDVRCAIGSRPGRAEVMSIPVDAVRTLGYEKAGQELAEKVKYETNLRGSAEYRHDMAVVLCRRLLAQTMGDDV</sequence>
<gene>
    <name evidence="4" type="ORF">NE675_03065</name>
</gene>
<proteinExistence type="predicted"/>
<dbReference type="InterPro" id="IPR016169">
    <property type="entry name" value="FAD-bd_PCMH_sub2"/>
</dbReference>
<keyword evidence="5" id="KW-1185">Reference proteome</keyword>
<protein>
    <submittedName>
        <fullName evidence="4">FAD binding domain-containing protein</fullName>
    </submittedName>
</protein>
<dbReference type="Gene3D" id="3.30.390.50">
    <property type="entry name" value="CO dehydrogenase flavoprotein, C-terminal domain"/>
    <property type="match status" value="1"/>
</dbReference>
<dbReference type="InterPro" id="IPR005107">
    <property type="entry name" value="CO_DH_flav_C"/>
</dbReference>
<dbReference type="InterPro" id="IPR036318">
    <property type="entry name" value="FAD-bd_PCMH-like_sf"/>
</dbReference>
<name>A0ABT1SRS5_9FIRM</name>
<dbReference type="InterPro" id="IPR016166">
    <property type="entry name" value="FAD-bd_PCMH"/>
</dbReference>
<dbReference type="InterPro" id="IPR036683">
    <property type="entry name" value="CO_DH_flav_C_dom_sf"/>
</dbReference>
<evidence type="ECO:0000313" key="4">
    <source>
        <dbReference type="EMBL" id="MCQ5342020.1"/>
    </source>
</evidence>
<dbReference type="InterPro" id="IPR002346">
    <property type="entry name" value="Mopterin_DH_FAD-bd"/>
</dbReference>
<dbReference type="SMART" id="SM01092">
    <property type="entry name" value="CO_deh_flav_C"/>
    <property type="match status" value="1"/>
</dbReference>
<dbReference type="PROSITE" id="PS51387">
    <property type="entry name" value="FAD_PCMH"/>
    <property type="match status" value="1"/>
</dbReference>
<dbReference type="Pfam" id="PF00941">
    <property type="entry name" value="FAD_binding_5"/>
    <property type="match status" value="1"/>
</dbReference>
<dbReference type="PANTHER" id="PTHR42659:SF9">
    <property type="entry name" value="XANTHINE DEHYDROGENASE FAD-BINDING SUBUNIT XDHB-RELATED"/>
    <property type="match status" value="1"/>
</dbReference>
<evidence type="ECO:0000313" key="5">
    <source>
        <dbReference type="Proteomes" id="UP001206692"/>
    </source>
</evidence>
<comment type="caution">
    <text evidence="4">The sequence shown here is derived from an EMBL/GenBank/DDBJ whole genome shotgun (WGS) entry which is preliminary data.</text>
</comment>
<accession>A0ABT1SRS5</accession>
<evidence type="ECO:0000259" key="3">
    <source>
        <dbReference type="PROSITE" id="PS51387"/>
    </source>
</evidence>
<dbReference type="EMBL" id="JANGEW010000003">
    <property type="protein sequence ID" value="MCQ5342020.1"/>
    <property type="molecule type" value="Genomic_DNA"/>
</dbReference>
<dbReference type="SUPFAM" id="SSF56176">
    <property type="entry name" value="FAD-binding/transporter-associated domain-like"/>
    <property type="match status" value="1"/>
</dbReference>